<proteinExistence type="predicted"/>
<keyword evidence="2" id="KW-1185">Reference proteome</keyword>
<name>A0ABU8YP86_9CYAN</name>
<accession>A0ABU8YP86</accession>
<organism evidence="1 2">
    <name type="scientific">Microcoleus anatoxicus PTRS2</name>
    <dbReference type="NCBI Taxonomy" id="2705321"/>
    <lineage>
        <taxon>Bacteria</taxon>
        <taxon>Bacillati</taxon>
        <taxon>Cyanobacteriota</taxon>
        <taxon>Cyanophyceae</taxon>
        <taxon>Oscillatoriophycideae</taxon>
        <taxon>Oscillatoriales</taxon>
        <taxon>Microcoleaceae</taxon>
        <taxon>Microcoleus</taxon>
        <taxon>Microcoleus anatoxicus</taxon>
    </lineage>
</organism>
<gene>
    <name evidence="1" type="ORF">WMG39_15105</name>
</gene>
<dbReference type="EMBL" id="JBBLXS010000186">
    <property type="protein sequence ID" value="MEK0186167.1"/>
    <property type="molecule type" value="Genomic_DNA"/>
</dbReference>
<evidence type="ECO:0000313" key="1">
    <source>
        <dbReference type="EMBL" id="MEK0186167.1"/>
    </source>
</evidence>
<sequence length="74" mass="8519">MSSLGYVGEGRYIGENDRLKPCDTKTVTYVETFSIEQLSHHLRILNQTIIPREWFYILNSEGNIIHLQKAIVPA</sequence>
<protein>
    <submittedName>
        <fullName evidence="1">Uncharacterized protein</fullName>
    </submittedName>
</protein>
<evidence type="ECO:0000313" key="2">
    <source>
        <dbReference type="Proteomes" id="UP001384579"/>
    </source>
</evidence>
<comment type="caution">
    <text evidence="1">The sequence shown here is derived from an EMBL/GenBank/DDBJ whole genome shotgun (WGS) entry which is preliminary data.</text>
</comment>
<dbReference type="Proteomes" id="UP001384579">
    <property type="component" value="Unassembled WGS sequence"/>
</dbReference>
<dbReference type="RefSeq" id="WP_340523607.1">
    <property type="nucleotide sequence ID" value="NZ_JBBLXS010000186.1"/>
</dbReference>
<reference evidence="1 2" key="1">
    <citation type="journal article" date="2020" name="Harmful Algae">
        <title>Molecular and morphological characterization of a novel dihydroanatoxin-a producing Microcoleus species (cyanobacteria) from the Russian River, California, USA.</title>
        <authorList>
            <person name="Conklin K.Y."/>
            <person name="Stancheva R."/>
            <person name="Otten T.G."/>
            <person name="Fadness R."/>
            <person name="Boyer G.L."/>
            <person name="Read B."/>
            <person name="Zhang X."/>
            <person name="Sheath R.G."/>
        </authorList>
    </citation>
    <scope>NUCLEOTIDE SEQUENCE [LARGE SCALE GENOMIC DNA]</scope>
    <source>
        <strain evidence="1 2">PTRS2</strain>
    </source>
</reference>